<dbReference type="Gene3D" id="1.10.287.1490">
    <property type="match status" value="1"/>
</dbReference>
<accession>F8DZM6</accession>
<feature type="region of interest" description="Disordered" evidence="1">
    <location>
        <begin position="1"/>
        <end position="32"/>
    </location>
</feature>
<evidence type="ECO:0000313" key="4">
    <source>
        <dbReference type="Proteomes" id="UP000000492"/>
    </source>
</evidence>
<dbReference type="HOGENOM" id="CLU_090595_0_0_11"/>
<proteinExistence type="predicted"/>
<dbReference type="eggNOG" id="COG1579">
    <property type="taxonomic scope" value="Bacteria"/>
</dbReference>
<sequence length="200" mass="22821">MDELEAKLRNHREREVKNRANQREHRASEHRLRQDIAKLRARAKANTDALSTETDSETRKDLKHDLRSTRVRLDALENQLERVERVAELFSQDGSEEIGPELRQAREELARAENAVDADLEAVKARIAQAKEDLAPEILLAYESQVFEHGIGVAELKGVTCQGCFMELDPMTMKEFRTAAPTELFRCPECSVILVQPTDE</sequence>
<dbReference type="EMBL" id="CP002857">
    <property type="protein sequence ID" value="AEI09074.1"/>
    <property type="molecule type" value="Genomic_DNA"/>
</dbReference>
<gene>
    <name evidence="3" type="ordered locus">CRES_0717</name>
</gene>
<dbReference type="Proteomes" id="UP000000492">
    <property type="component" value="Chromosome"/>
</dbReference>
<evidence type="ECO:0000313" key="3">
    <source>
        <dbReference type="EMBL" id="AEI09074.1"/>
    </source>
</evidence>
<evidence type="ECO:0000259" key="2">
    <source>
        <dbReference type="Pfam" id="PF02591"/>
    </source>
</evidence>
<keyword evidence="4" id="KW-1185">Reference proteome</keyword>
<protein>
    <recommendedName>
        <fullName evidence="2">C4-type zinc ribbon domain-containing protein</fullName>
    </recommendedName>
</protein>
<dbReference type="InterPro" id="IPR003743">
    <property type="entry name" value="Zf-RING_7"/>
</dbReference>
<dbReference type="Pfam" id="PF02591">
    <property type="entry name" value="Zn_ribbon_9"/>
    <property type="match status" value="1"/>
</dbReference>
<dbReference type="KEGG" id="crd:CRES_0717"/>
<organism evidence="3 4">
    <name type="scientific">Corynebacterium resistens (strain DSM 45100 / JCM 12819 / GTC 2026 / SICGH 158)</name>
    <dbReference type="NCBI Taxonomy" id="662755"/>
    <lineage>
        <taxon>Bacteria</taxon>
        <taxon>Bacillati</taxon>
        <taxon>Actinomycetota</taxon>
        <taxon>Actinomycetes</taxon>
        <taxon>Mycobacteriales</taxon>
        <taxon>Corynebacteriaceae</taxon>
        <taxon>Corynebacterium</taxon>
    </lineage>
</organism>
<evidence type="ECO:0000256" key="1">
    <source>
        <dbReference type="SAM" id="MobiDB-lite"/>
    </source>
</evidence>
<feature type="domain" description="C4-type zinc ribbon" evidence="2">
    <location>
        <begin position="160"/>
        <end position="194"/>
    </location>
</feature>
<name>F8DZM6_CORRG</name>
<reference evidence="3 4" key="1">
    <citation type="journal article" date="2012" name="BMC Genomics">
        <title>Complete genome sequence, lifestyle, and multi-drug resistance of the human pathogen Corynebacterium resistens DSM 45100 isolated from blood samples of a leukemia patient.</title>
        <authorList>
            <person name="Schroder J."/>
            <person name="Maus I."/>
            <person name="Meyer K."/>
            <person name="Wordemann S."/>
            <person name="Blom J."/>
            <person name="Jaenicke S."/>
            <person name="Schneider J."/>
            <person name="Trost E."/>
            <person name="Tauch A."/>
        </authorList>
    </citation>
    <scope>NUCLEOTIDE SEQUENCE [LARGE SCALE GENOMIC DNA]</scope>
    <source>
        <strain evidence="4">DSM 45100 / JCM 12819 / CCUG 50093 / GTC 2026 / SICGH 158</strain>
    </source>
</reference>
<dbReference type="STRING" id="662755.CRES_0717"/>
<feature type="region of interest" description="Disordered" evidence="1">
    <location>
        <begin position="43"/>
        <end position="62"/>
    </location>
</feature>
<dbReference type="AlphaFoldDB" id="F8DZM6"/>